<evidence type="ECO:0000256" key="1">
    <source>
        <dbReference type="SAM" id="MobiDB-lite"/>
    </source>
</evidence>
<feature type="transmembrane region" description="Helical" evidence="2">
    <location>
        <begin position="255"/>
        <end position="276"/>
    </location>
</feature>
<organism evidence="3">
    <name type="scientific">viral metagenome</name>
    <dbReference type="NCBI Taxonomy" id="1070528"/>
    <lineage>
        <taxon>unclassified sequences</taxon>
        <taxon>metagenomes</taxon>
        <taxon>organismal metagenomes</taxon>
    </lineage>
</organism>
<keyword evidence="2" id="KW-1133">Transmembrane helix</keyword>
<keyword evidence="2" id="KW-0472">Membrane</keyword>
<dbReference type="EMBL" id="MN740110">
    <property type="protein sequence ID" value="QHT88170.1"/>
    <property type="molecule type" value="Genomic_DNA"/>
</dbReference>
<feature type="compositionally biased region" description="Polar residues" evidence="1">
    <location>
        <begin position="140"/>
        <end position="151"/>
    </location>
</feature>
<evidence type="ECO:0008006" key="4">
    <source>
        <dbReference type="Google" id="ProtNLM"/>
    </source>
</evidence>
<feature type="compositionally biased region" description="Low complexity" evidence="1">
    <location>
        <begin position="152"/>
        <end position="171"/>
    </location>
</feature>
<sequence>MSSRQSNINISNLSNNSNCSNLSNFSNVPNISNVPNLSNVSNIANENNLINTFPSNDTIIKLHMDDMDTSITRSAKYNISPIIRRTPNTKADIIIQKIYTNRKNVIRNFSSTKSTINLNDNNLYNYDNTDTSIKNKKPTDNNTIISDQCDISNNDNSDTPDKSTTPTSDNSVDGDSFNKLDKKRRKYYRTLKFKKTIDTNQIIANSTNNQSPNSSPRDISNDLWNDNVENYHLEFQKLCKEESGKYKYLSHRNEIVSNLLKFILLISGCFTFTLSISIPNSLFMNTTTTVSSCLTAIITSVTGFFQFDKKSEIQYNIYRELDKLYNTISLELLKPSYMRADPYEFILSLRNRRDELLKTLQKNR</sequence>
<keyword evidence="2" id="KW-0812">Transmembrane</keyword>
<evidence type="ECO:0000256" key="2">
    <source>
        <dbReference type="SAM" id="Phobius"/>
    </source>
</evidence>
<accession>A0A6C0I6F1</accession>
<feature type="region of interest" description="Disordered" evidence="1">
    <location>
        <begin position="126"/>
        <end position="178"/>
    </location>
</feature>
<name>A0A6C0I6F1_9ZZZZ</name>
<proteinExistence type="predicted"/>
<evidence type="ECO:0000313" key="3">
    <source>
        <dbReference type="EMBL" id="QHT88170.1"/>
    </source>
</evidence>
<dbReference type="AlphaFoldDB" id="A0A6C0I6F1"/>
<feature type="transmembrane region" description="Helical" evidence="2">
    <location>
        <begin position="282"/>
        <end position="305"/>
    </location>
</feature>
<reference evidence="3" key="1">
    <citation type="journal article" date="2020" name="Nature">
        <title>Giant virus diversity and host interactions through global metagenomics.</title>
        <authorList>
            <person name="Schulz F."/>
            <person name="Roux S."/>
            <person name="Paez-Espino D."/>
            <person name="Jungbluth S."/>
            <person name="Walsh D.A."/>
            <person name="Denef V.J."/>
            <person name="McMahon K.D."/>
            <person name="Konstantinidis K.T."/>
            <person name="Eloe-Fadrosh E.A."/>
            <person name="Kyrpides N.C."/>
            <person name="Woyke T."/>
        </authorList>
    </citation>
    <scope>NUCLEOTIDE SEQUENCE</scope>
    <source>
        <strain evidence="3">GVMAG-M-3300023184-24</strain>
    </source>
</reference>
<protein>
    <recommendedName>
        <fullName evidence="4">SMODS and SLOG-associating 2TM effector domain-containing protein</fullName>
    </recommendedName>
</protein>